<feature type="domain" description="Dienelactone hydrolase" evidence="1">
    <location>
        <begin position="51"/>
        <end position="248"/>
    </location>
</feature>
<name>A0A4Z0A7G0_9AGAM</name>
<dbReference type="PANTHER" id="PTHR17630">
    <property type="entry name" value="DIENELACTONE HYDROLASE"/>
    <property type="match status" value="1"/>
</dbReference>
<keyword evidence="3" id="KW-1185">Reference proteome</keyword>
<accession>A0A4Z0A7G0</accession>
<dbReference type="OrthoDB" id="1393670at2759"/>
<comment type="caution">
    <text evidence="2">The sequence shown here is derived from an EMBL/GenBank/DDBJ whole genome shotgun (WGS) entry which is preliminary data.</text>
</comment>
<sequence>MASERVLAAPPGECCTKTVQHTGDAVGVWDEISSLKTYVSYPPQKSETYDRIILFFSDVFSPLYINNQLIMDWFASNVLGPDYMEGDAAFHHLKQPNFDMHAWAYQKRERADSTVPPWLEATKAKYGNGSTKYFAVGYCFGAPDVLNYCASDWLAAGAIAHPAFLHEEHFEKAKQPLLLSCAEVDFTFPVESRRKAEDILVGLKAEYHIQVFAKVAHGFAVRCNLDVPHERWAKEQSAATVIGWFDRFSK</sequence>
<dbReference type="EMBL" id="SFCI01000128">
    <property type="protein sequence ID" value="TFY82243.1"/>
    <property type="molecule type" value="Genomic_DNA"/>
</dbReference>
<gene>
    <name evidence="2" type="ORF">EWM64_g1764</name>
</gene>
<dbReference type="STRING" id="135208.A0A4Z0A7G0"/>
<dbReference type="GO" id="GO:0016787">
    <property type="term" value="F:hydrolase activity"/>
    <property type="evidence" value="ECO:0007669"/>
    <property type="project" value="InterPro"/>
</dbReference>
<evidence type="ECO:0000313" key="3">
    <source>
        <dbReference type="Proteomes" id="UP000298061"/>
    </source>
</evidence>
<dbReference type="InterPro" id="IPR002925">
    <property type="entry name" value="Dienelactn_hydro"/>
</dbReference>
<reference evidence="2 3" key="1">
    <citation type="submission" date="2019-02" db="EMBL/GenBank/DDBJ databases">
        <title>Genome sequencing of the rare red list fungi Hericium alpestre (H. flagellum).</title>
        <authorList>
            <person name="Buettner E."/>
            <person name="Kellner H."/>
        </authorList>
    </citation>
    <scope>NUCLEOTIDE SEQUENCE [LARGE SCALE GENOMIC DNA]</scope>
    <source>
        <strain evidence="2 3">DSM 108284</strain>
    </source>
</reference>
<protein>
    <recommendedName>
        <fullName evidence="1">Dienelactone hydrolase domain-containing protein</fullName>
    </recommendedName>
</protein>
<dbReference type="AlphaFoldDB" id="A0A4Z0A7G0"/>
<evidence type="ECO:0000259" key="1">
    <source>
        <dbReference type="Pfam" id="PF01738"/>
    </source>
</evidence>
<dbReference type="SUPFAM" id="SSF53474">
    <property type="entry name" value="alpha/beta-Hydrolases"/>
    <property type="match status" value="1"/>
</dbReference>
<dbReference type="InterPro" id="IPR029058">
    <property type="entry name" value="AB_hydrolase_fold"/>
</dbReference>
<proteinExistence type="predicted"/>
<dbReference type="Proteomes" id="UP000298061">
    <property type="component" value="Unassembled WGS sequence"/>
</dbReference>
<evidence type="ECO:0000313" key="2">
    <source>
        <dbReference type="EMBL" id="TFY82243.1"/>
    </source>
</evidence>
<dbReference type="Gene3D" id="3.40.50.1820">
    <property type="entry name" value="alpha/beta hydrolase"/>
    <property type="match status" value="1"/>
</dbReference>
<organism evidence="2 3">
    <name type="scientific">Hericium alpestre</name>
    <dbReference type="NCBI Taxonomy" id="135208"/>
    <lineage>
        <taxon>Eukaryota</taxon>
        <taxon>Fungi</taxon>
        <taxon>Dikarya</taxon>
        <taxon>Basidiomycota</taxon>
        <taxon>Agaricomycotina</taxon>
        <taxon>Agaricomycetes</taxon>
        <taxon>Russulales</taxon>
        <taxon>Hericiaceae</taxon>
        <taxon>Hericium</taxon>
    </lineage>
</organism>
<dbReference type="Pfam" id="PF01738">
    <property type="entry name" value="DLH"/>
    <property type="match status" value="1"/>
</dbReference>
<dbReference type="PANTHER" id="PTHR17630:SF44">
    <property type="entry name" value="PROTEIN AIM2"/>
    <property type="match status" value="1"/>
</dbReference>